<dbReference type="Pfam" id="PF13302">
    <property type="entry name" value="Acetyltransf_3"/>
    <property type="match status" value="1"/>
</dbReference>
<protein>
    <submittedName>
        <fullName evidence="2">GNAT family N-acetyltransferase</fullName>
    </submittedName>
</protein>
<dbReference type="SUPFAM" id="SSF55729">
    <property type="entry name" value="Acyl-CoA N-acyltransferases (Nat)"/>
    <property type="match status" value="1"/>
</dbReference>
<dbReference type="PANTHER" id="PTHR43792:SF1">
    <property type="entry name" value="N-ACETYLTRANSFERASE DOMAIN-CONTAINING PROTEIN"/>
    <property type="match status" value="1"/>
</dbReference>
<reference evidence="2" key="1">
    <citation type="submission" date="2022-10" db="EMBL/GenBank/DDBJ databases">
        <title>The complete genomes of actinobacterial strains from the NBC collection.</title>
        <authorList>
            <person name="Joergensen T.S."/>
            <person name="Alvarez Arevalo M."/>
            <person name="Sterndorff E.B."/>
            <person name="Faurdal D."/>
            <person name="Vuksanovic O."/>
            <person name="Mourched A.-S."/>
            <person name="Charusanti P."/>
            <person name="Shaw S."/>
            <person name="Blin K."/>
            <person name="Weber T."/>
        </authorList>
    </citation>
    <scope>NUCLEOTIDE SEQUENCE</scope>
    <source>
        <strain evidence="2">NBC_00049</strain>
    </source>
</reference>
<evidence type="ECO:0000313" key="2">
    <source>
        <dbReference type="EMBL" id="WTU74620.1"/>
    </source>
</evidence>
<sequence length="159" mass="17572">MLDTRRLLLRPVESADAGVMARLWTDPEVRRYLGGPVADDVVKVREVRCVGAPGLFAVVRRQDDVVVGSVWVEPGAREGRTEVSYQLVPECWGFGYAREAVAAAVDWAADEVPAEVPEVVAVTQAANESSRRLLEVLGATLVDSFVEWNVPQVMYRFDQ</sequence>
<dbReference type="InterPro" id="IPR016181">
    <property type="entry name" value="Acyl_CoA_acyltransferase"/>
</dbReference>
<dbReference type="InterPro" id="IPR051531">
    <property type="entry name" value="N-acetyltransferase"/>
</dbReference>
<dbReference type="EMBL" id="CP108264">
    <property type="protein sequence ID" value="WTU74620.1"/>
    <property type="molecule type" value="Genomic_DNA"/>
</dbReference>
<organism evidence="2">
    <name type="scientific">Streptomyces sp. NBC_00049</name>
    <dbReference type="NCBI Taxonomy" id="2903617"/>
    <lineage>
        <taxon>Bacteria</taxon>
        <taxon>Bacillati</taxon>
        <taxon>Actinomycetota</taxon>
        <taxon>Actinomycetes</taxon>
        <taxon>Kitasatosporales</taxon>
        <taxon>Streptomycetaceae</taxon>
        <taxon>Streptomyces</taxon>
    </lineage>
</organism>
<proteinExistence type="predicted"/>
<dbReference type="InterPro" id="IPR000182">
    <property type="entry name" value="GNAT_dom"/>
</dbReference>
<dbReference type="GO" id="GO:0016747">
    <property type="term" value="F:acyltransferase activity, transferring groups other than amino-acyl groups"/>
    <property type="evidence" value="ECO:0007669"/>
    <property type="project" value="InterPro"/>
</dbReference>
<gene>
    <name evidence="2" type="ORF">OG327_15535</name>
</gene>
<dbReference type="AlphaFoldDB" id="A0AAU2JPJ2"/>
<accession>A0AAU2JPJ2</accession>
<name>A0AAU2JPJ2_9ACTN</name>
<evidence type="ECO:0000259" key="1">
    <source>
        <dbReference type="PROSITE" id="PS51186"/>
    </source>
</evidence>
<dbReference type="PROSITE" id="PS51186">
    <property type="entry name" value="GNAT"/>
    <property type="match status" value="1"/>
</dbReference>
<dbReference type="PANTHER" id="PTHR43792">
    <property type="entry name" value="GNAT FAMILY, PUTATIVE (AFU_ORTHOLOGUE AFUA_3G00765)-RELATED-RELATED"/>
    <property type="match status" value="1"/>
</dbReference>
<dbReference type="Gene3D" id="3.40.630.30">
    <property type="match status" value="1"/>
</dbReference>
<feature type="domain" description="N-acetyltransferase" evidence="1">
    <location>
        <begin position="7"/>
        <end position="159"/>
    </location>
</feature>